<dbReference type="Proteomes" id="UP000680679">
    <property type="component" value="Chromosome"/>
</dbReference>
<feature type="region of interest" description="Disordered" evidence="2">
    <location>
        <begin position="184"/>
        <end position="243"/>
    </location>
</feature>
<keyword evidence="6" id="KW-1185">Reference proteome</keyword>
<organism evidence="5 6">
    <name type="scientific">Allochromatium tepidum</name>
    <dbReference type="NCBI Taxonomy" id="553982"/>
    <lineage>
        <taxon>Bacteria</taxon>
        <taxon>Pseudomonadati</taxon>
        <taxon>Pseudomonadota</taxon>
        <taxon>Gammaproteobacteria</taxon>
        <taxon>Chromatiales</taxon>
        <taxon>Chromatiaceae</taxon>
        <taxon>Allochromatium</taxon>
    </lineage>
</organism>
<dbReference type="PANTHER" id="PTHR23150">
    <property type="entry name" value="SULFATASE MODIFYING FACTOR 1, 2"/>
    <property type="match status" value="1"/>
</dbReference>
<evidence type="ECO:0000256" key="1">
    <source>
        <dbReference type="SAM" id="Coils"/>
    </source>
</evidence>
<evidence type="ECO:0000256" key="3">
    <source>
        <dbReference type="SAM" id="Phobius"/>
    </source>
</evidence>
<dbReference type="RefSeq" id="WP_213380565.1">
    <property type="nucleotide sequence ID" value="NZ_AP024563.1"/>
</dbReference>
<name>A0ABM7QKQ8_9GAMM</name>
<feature type="transmembrane region" description="Helical" evidence="3">
    <location>
        <begin position="157"/>
        <end position="180"/>
    </location>
</feature>
<feature type="coiled-coil region" evidence="1">
    <location>
        <begin position="12"/>
        <end position="46"/>
    </location>
</feature>
<dbReference type="Gene3D" id="3.90.1580.10">
    <property type="entry name" value="paralog of FGE (formylglycine-generating enzyme)"/>
    <property type="match status" value="1"/>
</dbReference>
<protein>
    <recommendedName>
        <fullName evidence="4">Sulfatase-modifying factor enzyme-like domain-containing protein</fullName>
    </recommendedName>
</protein>
<sequence length="468" mass="51699">MAEQPDSQIYSDAESELLRKTLEQMRQEAEEEIKRLNARLAERDFVPSSQIATATERLALQQEMLLMQQSLDAKEQALDHITQECRRLEDALEDKHLALERINKEIDRRDQSLREANAEIERLRQELLEAVRTADQRSTPAPSPPVIVRSGSGTPRWLVATTGLLVVLLSVSAVANLYLMREHASPTGSRGDTEAVAAQVEPSPAAGGAIARAEPESSEPPAEAGRPPRIHQDRLRDGTPGPAMVVLNGGSFQMGHNSLGGEDYSPARSVKVGPFMMAAHEVTFREYDRFARATGRELPSDQGWGRDMRPVVGVSWEEARDYAAWLAQQTGRGYRLPSEAEWEFAARAGTTTPFWWGQSAGSNRTVCFDCGSQWDKRSTAPVMSFPANPFGLYETAGNAMEWVADCYRARYEGAPDDGRALLAGDCSNRVARGGAFNKPAESMRAFVRAHFAPDVKLNMLGFRVARDP</sequence>
<keyword evidence="3" id="KW-0812">Transmembrane</keyword>
<gene>
    <name evidence="5" type="ORF">Atep_10070</name>
</gene>
<keyword evidence="3" id="KW-0472">Membrane</keyword>
<evidence type="ECO:0000313" key="6">
    <source>
        <dbReference type="Proteomes" id="UP000680679"/>
    </source>
</evidence>
<dbReference type="EMBL" id="AP024563">
    <property type="protein sequence ID" value="BCU06330.1"/>
    <property type="molecule type" value="Genomic_DNA"/>
</dbReference>
<dbReference type="PANTHER" id="PTHR23150:SF35">
    <property type="entry name" value="BLL6746 PROTEIN"/>
    <property type="match status" value="1"/>
</dbReference>
<keyword evidence="1" id="KW-0175">Coiled coil</keyword>
<evidence type="ECO:0000259" key="4">
    <source>
        <dbReference type="Pfam" id="PF03781"/>
    </source>
</evidence>
<evidence type="ECO:0000313" key="5">
    <source>
        <dbReference type="EMBL" id="BCU06330.1"/>
    </source>
</evidence>
<dbReference type="InterPro" id="IPR051043">
    <property type="entry name" value="Sulfatase_Mod_Factor_Kinase"/>
</dbReference>
<keyword evidence="3" id="KW-1133">Transmembrane helix</keyword>
<proteinExistence type="predicted"/>
<dbReference type="Pfam" id="PF03781">
    <property type="entry name" value="FGE-sulfatase"/>
    <property type="match status" value="1"/>
</dbReference>
<feature type="domain" description="Sulfatase-modifying factor enzyme-like" evidence="4">
    <location>
        <begin position="242"/>
        <end position="466"/>
    </location>
</feature>
<reference evidence="5 6" key="1">
    <citation type="submission" date="2021-04" db="EMBL/GenBank/DDBJ databases">
        <title>Complete genome sequencing of Allochromatium tepidum strain NZ.</title>
        <authorList>
            <person name="Tsukatani Y."/>
            <person name="Mori H."/>
        </authorList>
    </citation>
    <scope>NUCLEOTIDE SEQUENCE [LARGE SCALE GENOMIC DNA]</scope>
    <source>
        <strain evidence="5 6">NZ</strain>
    </source>
</reference>
<dbReference type="InterPro" id="IPR042095">
    <property type="entry name" value="SUMF_sf"/>
</dbReference>
<feature type="coiled-coil region" evidence="1">
    <location>
        <begin position="71"/>
        <end position="137"/>
    </location>
</feature>
<accession>A0ABM7QKQ8</accession>
<dbReference type="SUPFAM" id="SSF56436">
    <property type="entry name" value="C-type lectin-like"/>
    <property type="match status" value="1"/>
</dbReference>
<dbReference type="InterPro" id="IPR016187">
    <property type="entry name" value="CTDL_fold"/>
</dbReference>
<dbReference type="InterPro" id="IPR005532">
    <property type="entry name" value="SUMF_dom"/>
</dbReference>
<evidence type="ECO:0000256" key="2">
    <source>
        <dbReference type="SAM" id="MobiDB-lite"/>
    </source>
</evidence>